<name>A0ACB8SYS9_9AGAM</name>
<accession>A0ACB8SYS9</accession>
<reference evidence="1" key="2">
    <citation type="journal article" date="2022" name="New Phytol.">
        <title>Evolutionary transition to the ectomycorrhizal habit in the genomes of a hyperdiverse lineage of mushroom-forming fungi.</title>
        <authorList>
            <person name="Looney B."/>
            <person name="Miyauchi S."/>
            <person name="Morin E."/>
            <person name="Drula E."/>
            <person name="Courty P.E."/>
            <person name="Kohler A."/>
            <person name="Kuo A."/>
            <person name="LaButti K."/>
            <person name="Pangilinan J."/>
            <person name="Lipzen A."/>
            <person name="Riley R."/>
            <person name="Andreopoulos W."/>
            <person name="He G."/>
            <person name="Johnson J."/>
            <person name="Nolan M."/>
            <person name="Tritt A."/>
            <person name="Barry K.W."/>
            <person name="Grigoriev I.V."/>
            <person name="Nagy L.G."/>
            <person name="Hibbett D."/>
            <person name="Henrissat B."/>
            <person name="Matheny P.B."/>
            <person name="Labbe J."/>
            <person name="Martin F.M."/>
        </authorList>
    </citation>
    <scope>NUCLEOTIDE SEQUENCE</scope>
    <source>
        <strain evidence="1">HHB10654</strain>
    </source>
</reference>
<organism evidence="1 2">
    <name type="scientific">Artomyces pyxidatus</name>
    <dbReference type="NCBI Taxonomy" id="48021"/>
    <lineage>
        <taxon>Eukaryota</taxon>
        <taxon>Fungi</taxon>
        <taxon>Dikarya</taxon>
        <taxon>Basidiomycota</taxon>
        <taxon>Agaricomycotina</taxon>
        <taxon>Agaricomycetes</taxon>
        <taxon>Russulales</taxon>
        <taxon>Auriscalpiaceae</taxon>
        <taxon>Artomyces</taxon>
    </lineage>
</organism>
<dbReference type="Proteomes" id="UP000814140">
    <property type="component" value="Unassembled WGS sequence"/>
</dbReference>
<reference evidence="1" key="1">
    <citation type="submission" date="2021-03" db="EMBL/GenBank/DDBJ databases">
        <authorList>
            <consortium name="DOE Joint Genome Institute"/>
            <person name="Ahrendt S."/>
            <person name="Looney B.P."/>
            <person name="Miyauchi S."/>
            <person name="Morin E."/>
            <person name="Drula E."/>
            <person name="Courty P.E."/>
            <person name="Chicoki N."/>
            <person name="Fauchery L."/>
            <person name="Kohler A."/>
            <person name="Kuo A."/>
            <person name="Labutti K."/>
            <person name="Pangilinan J."/>
            <person name="Lipzen A."/>
            <person name="Riley R."/>
            <person name="Andreopoulos W."/>
            <person name="He G."/>
            <person name="Johnson J."/>
            <person name="Barry K.W."/>
            <person name="Grigoriev I.V."/>
            <person name="Nagy L."/>
            <person name="Hibbett D."/>
            <person name="Henrissat B."/>
            <person name="Matheny P.B."/>
            <person name="Labbe J."/>
            <person name="Martin F."/>
        </authorList>
    </citation>
    <scope>NUCLEOTIDE SEQUENCE</scope>
    <source>
        <strain evidence="1">HHB10654</strain>
    </source>
</reference>
<sequence length="224" mass="24835">MLPSPSSPTPLPGVASLLWPKRAAKACANCRHDKIKCEDGRPCSGCRKKGLSADQCINGCEACRRARVRCEGGTPCARCHDLHLACADDAMAPKRLGRAKSAQDLKGERAKLACKSCRRDNKKCEDQRPCGRCVMRGEECVHVARGPKLVKARCQMCRETNRRCEDPRPCKYCVERACECIDPPRKGKGHGTRVKAACTNCRHDKVRCDGNRSVGVSRDRRRED</sequence>
<evidence type="ECO:0000313" key="1">
    <source>
        <dbReference type="EMBL" id="KAI0061006.1"/>
    </source>
</evidence>
<protein>
    <submittedName>
        <fullName evidence="1">Uncharacterized protein</fullName>
    </submittedName>
</protein>
<gene>
    <name evidence="1" type="ORF">BV25DRAFT_823473</name>
</gene>
<comment type="caution">
    <text evidence="1">The sequence shown here is derived from an EMBL/GenBank/DDBJ whole genome shotgun (WGS) entry which is preliminary data.</text>
</comment>
<proteinExistence type="predicted"/>
<dbReference type="EMBL" id="MU277215">
    <property type="protein sequence ID" value="KAI0061006.1"/>
    <property type="molecule type" value="Genomic_DNA"/>
</dbReference>
<keyword evidence="2" id="KW-1185">Reference proteome</keyword>
<evidence type="ECO:0000313" key="2">
    <source>
        <dbReference type="Proteomes" id="UP000814140"/>
    </source>
</evidence>